<dbReference type="Proteomes" id="UP000235388">
    <property type="component" value="Unassembled WGS sequence"/>
</dbReference>
<comment type="caution">
    <text evidence="2">The sequence shown here is derived from an EMBL/GenBank/DDBJ whole genome shotgun (WGS) entry which is preliminary data.</text>
</comment>
<evidence type="ECO:0000313" key="3">
    <source>
        <dbReference type="Proteomes" id="UP000235388"/>
    </source>
</evidence>
<reference evidence="2 3" key="1">
    <citation type="submission" date="2017-11" db="EMBL/GenBank/DDBJ databases">
        <title>De novo assembly and phasing of dikaryotic genomes from two isolates of Puccinia coronata f. sp. avenae, the causal agent of oat crown rust.</title>
        <authorList>
            <person name="Miller M.E."/>
            <person name="Zhang Y."/>
            <person name="Omidvar V."/>
            <person name="Sperschneider J."/>
            <person name="Schwessinger B."/>
            <person name="Raley C."/>
            <person name="Palmer J.M."/>
            <person name="Garnica D."/>
            <person name="Upadhyaya N."/>
            <person name="Rathjen J."/>
            <person name="Taylor J.M."/>
            <person name="Park R.F."/>
            <person name="Dodds P.N."/>
            <person name="Hirsch C.D."/>
            <person name="Kianian S.F."/>
            <person name="Figueroa M."/>
        </authorList>
    </citation>
    <scope>NUCLEOTIDE SEQUENCE [LARGE SCALE GENOMIC DNA]</scope>
    <source>
        <strain evidence="2">12NC29</strain>
    </source>
</reference>
<feature type="compositionally biased region" description="Polar residues" evidence="1">
    <location>
        <begin position="34"/>
        <end position="49"/>
    </location>
</feature>
<dbReference type="EMBL" id="PGCJ01001488">
    <property type="protein sequence ID" value="PLW05156.1"/>
    <property type="molecule type" value="Genomic_DNA"/>
</dbReference>
<keyword evidence="3" id="KW-1185">Reference proteome</keyword>
<feature type="compositionally biased region" description="Basic residues" evidence="1">
    <location>
        <begin position="1"/>
        <end position="10"/>
    </location>
</feature>
<organism evidence="2 3">
    <name type="scientific">Puccinia coronata f. sp. avenae</name>
    <dbReference type="NCBI Taxonomy" id="200324"/>
    <lineage>
        <taxon>Eukaryota</taxon>
        <taxon>Fungi</taxon>
        <taxon>Dikarya</taxon>
        <taxon>Basidiomycota</taxon>
        <taxon>Pucciniomycotina</taxon>
        <taxon>Pucciniomycetes</taxon>
        <taxon>Pucciniales</taxon>
        <taxon>Pucciniaceae</taxon>
        <taxon>Puccinia</taxon>
    </lineage>
</organism>
<feature type="region of interest" description="Disordered" evidence="1">
    <location>
        <begin position="95"/>
        <end position="118"/>
    </location>
</feature>
<evidence type="ECO:0000256" key="1">
    <source>
        <dbReference type="SAM" id="MobiDB-lite"/>
    </source>
</evidence>
<dbReference type="OrthoDB" id="2518639at2759"/>
<name>A0A2N5RVY6_9BASI</name>
<evidence type="ECO:0000313" key="2">
    <source>
        <dbReference type="EMBL" id="PLW05156.1"/>
    </source>
</evidence>
<proteinExistence type="predicted"/>
<dbReference type="AlphaFoldDB" id="A0A2N5RVY6"/>
<protein>
    <submittedName>
        <fullName evidence="2">Uncharacterized protein</fullName>
    </submittedName>
</protein>
<feature type="region of interest" description="Disordered" evidence="1">
    <location>
        <begin position="1"/>
        <end position="58"/>
    </location>
</feature>
<accession>A0A2N5RVY6</accession>
<gene>
    <name evidence="2" type="ORF">PCANC_26725</name>
</gene>
<sequence>MCRNSTRRSQRQACRGSEQARNRPRGNPYPTPGADNTRQSSLLTEQTATAVGIPDKGDQEVDELQDQDLLMFTQQPDVNAPKLGHVKGAHEHLPHVEGNDKRIPPLGGTHKQPPPADGQDKIPVDAINEHTMPQEVRVPGWRAPLLRARVGGFCDPEHGVGPAPIGPHPSLEIYLSKCHITPDNNHTREILAQHWIRHSSFFLRSTKEELLQIGLTLGAARSLNRNPVELMCRAANQEARDAANTRRRV</sequence>